<feature type="compositionally biased region" description="Low complexity" evidence="1">
    <location>
        <begin position="389"/>
        <end position="407"/>
    </location>
</feature>
<organism evidence="2 3">
    <name type="scientific">Diatrype stigma</name>
    <dbReference type="NCBI Taxonomy" id="117547"/>
    <lineage>
        <taxon>Eukaryota</taxon>
        <taxon>Fungi</taxon>
        <taxon>Dikarya</taxon>
        <taxon>Ascomycota</taxon>
        <taxon>Pezizomycotina</taxon>
        <taxon>Sordariomycetes</taxon>
        <taxon>Xylariomycetidae</taxon>
        <taxon>Xylariales</taxon>
        <taxon>Diatrypaceae</taxon>
        <taxon>Diatrype</taxon>
    </lineage>
</organism>
<dbReference type="Proteomes" id="UP001320420">
    <property type="component" value="Unassembled WGS sequence"/>
</dbReference>
<keyword evidence="3" id="KW-1185">Reference proteome</keyword>
<protein>
    <submittedName>
        <fullName evidence="2">Uncharacterized protein</fullName>
    </submittedName>
</protein>
<feature type="region of interest" description="Disordered" evidence="1">
    <location>
        <begin position="72"/>
        <end position="92"/>
    </location>
</feature>
<name>A0AAN9YMK3_9PEZI</name>
<evidence type="ECO:0000313" key="2">
    <source>
        <dbReference type="EMBL" id="KAK7751233.1"/>
    </source>
</evidence>
<accession>A0AAN9YMK3</accession>
<feature type="compositionally biased region" description="Basic residues" evidence="1">
    <location>
        <begin position="1"/>
        <end position="10"/>
    </location>
</feature>
<evidence type="ECO:0000313" key="3">
    <source>
        <dbReference type="Proteomes" id="UP001320420"/>
    </source>
</evidence>
<evidence type="ECO:0000256" key="1">
    <source>
        <dbReference type="SAM" id="MobiDB-lite"/>
    </source>
</evidence>
<feature type="compositionally biased region" description="Basic and acidic residues" evidence="1">
    <location>
        <begin position="285"/>
        <end position="294"/>
    </location>
</feature>
<proteinExistence type="predicted"/>
<feature type="compositionally biased region" description="Pro residues" evidence="1">
    <location>
        <begin position="352"/>
        <end position="364"/>
    </location>
</feature>
<sequence>MATTRTRRRVGGPPKRPQGTHGGGGGVRFVRSAAEDARLKRLQEQAKAAAATRAAKYAEAKAKGQAFLQHGDHRTTHQHKHPRPPGQPDDPVDDVVIVLRGVQRLDRIELATAVINEIRSCTQYSARRDPYSPRGDRVCRLWANPEGEAVLNLMAYPKGVGGRGVRFPTAGVAIPGRHGGPIYEAPRGMAHLYEYSSDDNEGADDGVHPNDVGTRGKVQHVFRGADGTVEGYQLQADADPHGHGRGEPAHMFSLDESHSDWDSDPGVHPPPGVGAVAPARAGPYKKPDLDDFRRNRGRGFRNSRRKAGEPGGKAPPPPGGAAPKDPQKKKKKVAEPDPDDEDSASSLEVLAQPPPPPPPPPPPQPKKKQSTAPDNKGGKNQKKDDGSKAKQAQADAAAAAKVPGMAAAKVPGTAAAKVPGTAAVKVPGTAAVKLPGMAAASNILAEYERSQQKTDRGWFGGLFGSKK</sequence>
<feature type="region of interest" description="Disordered" evidence="1">
    <location>
        <begin position="235"/>
        <end position="407"/>
    </location>
</feature>
<feature type="compositionally biased region" description="Basic residues" evidence="1">
    <location>
        <begin position="295"/>
        <end position="305"/>
    </location>
</feature>
<dbReference type="EMBL" id="JAKJXP020000052">
    <property type="protein sequence ID" value="KAK7751233.1"/>
    <property type="molecule type" value="Genomic_DNA"/>
</dbReference>
<reference evidence="2 3" key="1">
    <citation type="submission" date="2024-02" db="EMBL/GenBank/DDBJ databases">
        <title>De novo assembly and annotation of 12 fungi associated with fruit tree decline syndrome in Ontario, Canada.</title>
        <authorList>
            <person name="Sulman M."/>
            <person name="Ellouze W."/>
            <person name="Ilyukhin E."/>
        </authorList>
    </citation>
    <scope>NUCLEOTIDE SEQUENCE [LARGE SCALE GENOMIC DNA]</scope>
    <source>
        <strain evidence="2 3">M11/M66-122</strain>
    </source>
</reference>
<feature type="compositionally biased region" description="Low complexity" evidence="1">
    <location>
        <begin position="273"/>
        <end position="282"/>
    </location>
</feature>
<feature type="region of interest" description="Disordered" evidence="1">
    <location>
        <begin position="1"/>
        <end position="28"/>
    </location>
</feature>
<comment type="caution">
    <text evidence="2">The sequence shown here is derived from an EMBL/GenBank/DDBJ whole genome shotgun (WGS) entry which is preliminary data.</text>
</comment>
<feature type="compositionally biased region" description="Basic and acidic residues" evidence="1">
    <location>
        <begin position="238"/>
        <end position="261"/>
    </location>
</feature>
<gene>
    <name evidence="2" type="ORF">SLS62_006778</name>
</gene>
<dbReference type="AlphaFoldDB" id="A0AAN9YMK3"/>